<dbReference type="Proteomes" id="UP000594263">
    <property type="component" value="Unplaced"/>
</dbReference>
<dbReference type="InterPro" id="IPR044839">
    <property type="entry name" value="NDR1-like"/>
</dbReference>
<sequence length="297" mass="31434">MSAEPPPVAVPAPAKPKPPAPPTAAQPPIAAPPIIPPPPAKQQPTQAVKLQIRDPNLRPTRPKSAAQKKRLAAAAAPRRSCCTCCCCLMWFVGIILILSVAVAAACGVMWILYRPQQPRFSVASLKLANLNLTGNLDTDAAGHLFTSGNLTVSARNPNSKITAFYDEVAMSVFSRSNVVIANSTFHPFVAAPGNSTVMRFVFRNSRTLDLESAKALRSDLAGRSEVGSRLELETKMGVKIGNWKTGKIGIMVTCSGVRVKVPTKASPGKPAAAADAAIADDGKCKVNLSIKVWGFTF</sequence>
<evidence type="ECO:0000256" key="2">
    <source>
        <dbReference type="ARBA" id="ARBA00022692"/>
    </source>
</evidence>
<feature type="domain" description="Late embryogenesis abundant protein LEA-2 subgroup" evidence="7">
    <location>
        <begin position="151"/>
        <end position="254"/>
    </location>
</feature>
<evidence type="ECO:0000256" key="4">
    <source>
        <dbReference type="ARBA" id="ARBA00023136"/>
    </source>
</evidence>
<evidence type="ECO:0000256" key="3">
    <source>
        <dbReference type="ARBA" id="ARBA00022989"/>
    </source>
</evidence>
<keyword evidence="4 6" id="KW-0472">Membrane</keyword>
<dbReference type="GO" id="GO:0005886">
    <property type="term" value="C:plasma membrane"/>
    <property type="evidence" value="ECO:0007669"/>
    <property type="project" value="TreeGrafter"/>
</dbReference>
<name>A0A7N0TMS6_KALFE</name>
<feature type="compositionally biased region" description="Pro residues" evidence="5">
    <location>
        <begin position="1"/>
        <end position="41"/>
    </location>
</feature>
<evidence type="ECO:0000313" key="9">
    <source>
        <dbReference type="Proteomes" id="UP000594263"/>
    </source>
</evidence>
<accession>A0A7N0TMS6</accession>
<dbReference type="OMA" id="TFPANKA"/>
<protein>
    <recommendedName>
        <fullName evidence="7">Late embryogenesis abundant protein LEA-2 subgroup domain-containing protein</fullName>
    </recommendedName>
</protein>
<dbReference type="PANTHER" id="PTHR31234">
    <property type="entry name" value="LATE EMBRYOGENESIS ABUNDANT (LEA) HYDROXYPROLINE-RICH GLYCOPROTEIN FAMILY"/>
    <property type="match status" value="1"/>
</dbReference>
<organism evidence="8 9">
    <name type="scientific">Kalanchoe fedtschenkoi</name>
    <name type="common">Lavender scallops</name>
    <name type="synonym">South American air plant</name>
    <dbReference type="NCBI Taxonomy" id="63787"/>
    <lineage>
        <taxon>Eukaryota</taxon>
        <taxon>Viridiplantae</taxon>
        <taxon>Streptophyta</taxon>
        <taxon>Embryophyta</taxon>
        <taxon>Tracheophyta</taxon>
        <taxon>Spermatophyta</taxon>
        <taxon>Magnoliopsida</taxon>
        <taxon>eudicotyledons</taxon>
        <taxon>Gunneridae</taxon>
        <taxon>Pentapetalae</taxon>
        <taxon>Saxifragales</taxon>
        <taxon>Crassulaceae</taxon>
        <taxon>Kalanchoe</taxon>
    </lineage>
</organism>
<reference evidence="8" key="1">
    <citation type="submission" date="2021-01" db="UniProtKB">
        <authorList>
            <consortium name="EnsemblPlants"/>
        </authorList>
    </citation>
    <scope>IDENTIFICATION</scope>
</reference>
<evidence type="ECO:0000259" key="7">
    <source>
        <dbReference type="Pfam" id="PF03168"/>
    </source>
</evidence>
<dbReference type="AlphaFoldDB" id="A0A7N0TMS6"/>
<dbReference type="EnsemblPlants" id="Kaladp0039s0721.1.v1.1">
    <property type="protein sequence ID" value="Kaladp0039s0721.1.v1.1.CDS.1"/>
    <property type="gene ID" value="Kaladp0039s0721.v1.1"/>
</dbReference>
<dbReference type="Pfam" id="PF03168">
    <property type="entry name" value="LEA_2"/>
    <property type="match status" value="1"/>
</dbReference>
<feature type="region of interest" description="Disordered" evidence="5">
    <location>
        <begin position="1"/>
        <end position="66"/>
    </location>
</feature>
<evidence type="ECO:0000256" key="5">
    <source>
        <dbReference type="SAM" id="MobiDB-lite"/>
    </source>
</evidence>
<dbReference type="InterPro" id="IPR004864">
    <property type="entry name" value="LEA_2"/>
</dbReference>
<keyword evidence="9" id="KW-1185">Reference proteome</keyword>
<evidence type="ECO:0000256" key="6">
    <source>
        <dbReference type="SAM" id="Phobius"/>
    </source>
</evidence>
<feature type="transmembrane region" description="Helical" evidence="6">
    <location>
        <begin position="88"/>
        <end position="113"/>
    </location>
</feature>
<dbReference type="Gramene" id="Kaladp0039s0721.1.v1.1">
    <property type="protein sequence ID" value="Kaladp0039s0721.1.v1.1.CDS.1"/>
    <property type="gene ID" value="Kaladp0039s0721.v1.1"/>
</dbReference>
<evidence type="ECO:0000313" key="8">
    <source>
        <dbReference type="EnsemblPlants" id="Kaladp0039s0721.1.v1.1.CDS.1"/>
    </source>
</evidence>
<comment type="subcellular location">
    <subcellularLocation>
        <location evidence="1">Membrane</location>
        <topology evidence="1">Single-pass membrane protein</topology>
    </subcellularLocation>
</comment>
<dbReference type="PANTHER" id="PTHR31234:SF2">
    <property type="entry name" value="OS05G0199100 PROTEIN"/>
    <property type="match status" value="1"/>
</dbReference>
<proteinExistence type="predicted"/>
<evidence type="ECO:0000256" key="1">
    <source>
        <dbReference type="ARBA" id="ARBA00004167"/>
    </source>
</evidence>
<dbReference type="GO" id="GO:0098542">
    <property type="term" value="P:defense response to other organism"/>
    <property type="evidence" value="ECO:0007669"/>
    <property type="project" value="InterPro"/>
</dbReference>
<keyword evidence="3 6" id="KW-1133">Transmembrane helix</keyword>
<keyword evidence="2 6" id="KW-0812">Transmembrane</keyword>